<dbReference type="EMBL" id="QMEY01000045">
    <property type="protein sequence ID" value="RBQ13841.1"/>
    <property type="molecule type" value="Genomic_DNA"/>
</dbReference>
<dbReference type="Proteomes" id="UP000253303">
    <property type="component" value="Unassembled WGS sequence"/>
</dbReference>
<accession>A0A366LIZ2</accession>
<comment type="caution">
    <text evidence="1">The sequence shown here is derived from an EMBL/GenBank/DDBJ whole genome shotgun (WGS) entry which is preliminary data.</text>
</comment>
<evidence type="ECO:0000313" key="2">
    <source>
        <dbReference type="Proteomes" id="UP000253303"/>
    </source>
</evidence>
<gene>
    <name evidence="1" type="ORF">DP939_43915</name>
</gene>
<protein>
    <submittedName>
        <fullName evidence="1">Uncharacterized protein</fullName>
    </submittedName>
</protein>
<evidence type="ECO:0000313" key="1">
    <source>
        <dbReference type="EMBL" id="RBQ13841.1"/>
    </source>
</evidence>
<dbReference type="OrthoDB" id="3482905at2"/>
<name>A0A366LIZ2_9ACTN</name>
<dbReference type="AlphaFoldDB" id="A0A366LIZ2"/>
<dbReference type="RefSeq" id="WP_113986771.1">
    <property type="nucleotide sequence ID" value="NZ_QMEY01000045.1"/>
</dbReference>
<organism evidence="1 2">
    <name type="scientific">Spongiactinospora rosea</name>
    <dbReference type="NCBI Taxonomy" id="2248750"/>
    <lineage>
        <taxon>Bacteria</taxon>
        <taxon>Bacillati</taxon>
        <taxon>Actinomycetota</taxon>
        <taxon>Actinomycetes</taxon>
        <taxon>Streptosporangiales</taxon>
        <taxon>Streptosporangiaceae</taxon>
        <taxon>Spongiactinospora</taxon>
    </lineage>
</organism>
<keyword evidence="2" id="KW-1185">Reference proteome</keyword>
<proteinExistence type="predicted"/>
<sequence>MTLLSEHATAIPLPACPLLLVWAVEAGDRGASGVTGDLAVAERQMLTALGGFAEGRGRVRSARMSSVGVLYTYGETLVTARRKGGMTEIVPEAAWVIMP</sequence>
<reference evidence="1 2" key="1">
    <citation type="submission" date="2018-06" db="EMBL/GenBank/DDBJ databases">
        <title>Sphaerisporangium craniellae sp. nov., isolated from a marine sponge in the South China Sea.</title>
        <authorList>
            <person name="Li L."/>
        </authorList>
    </citation>
    <scope>NUCLEOTIDE SEQUENCE [LARGE SCALE GENOMIC DNA]</scope>
    <source>
        <strain evidence="1 2">LHW63015</strain>
    </source>
</reference>